<dbReference type="Gene3D" id="2.160.20.80">
    <property type="entry name" value="E3 ubiquitin-protein ligase SopA"/>
    <property type="match status" value="1"/>
</dbReference>
<dbReference type="RefSeq" id="WP_091144102.1">
    <property type="nucleotide sequence ID" value="NZ_FMVF01000011.1"/>
</dbReference>
<accession>A0A1G5IVW2</accession>
<evidence type="ECO:0000313" key="1">
    <source>
        <dbReference type="EMBL" id="SCY79568.1"/>
    </source>
</evidence>
<proteinExistence type="predicted"/>
<keyword evidence="2" id="KW-1185">Reference proteome</keyword>
<dbReference type="OrthoDB" id="67652at2"/>
<gene>
    <name evidence="1" type="ORF">SAMN02927903_02396</name>
</gene>
<name>A0A1G5IVW2_9FLAO</name>
<dbReference type="Pfam" id="PF00805">
    <property type="entry name" value="Pentapeptide"/>
    <property type="match status" value="1"/>
</dbReference>
<dbReference type="Proteomes" id="UP000199354">
    <property type="component" value="Unassembled WGS sequence"/>
</dbReference>
<dbReference type="AlphaFoldDB" id="A0A1G5IVW2"/>
<sequence length="191" mass="21543">MTPDLINIDQTYDRAIFRENRLDGREFDGCVFNQCDFSGTTFSGCTFIDCEFIGCNLSMAQLPNTGLKTVAFVDCKLLGIRFDACDDFLFAVRFTDCTLDYSWFSKKKMPKTVFANTSLKGVNFEATDLTASTFDHCNLDEVVFDQTNLTGADLSTAYHIRLDPERNTIKKAKFATDSLPGLLEKYDICIE</sequence>
<evidence type="ECO:0000313" key="2">
    <source>
        <dbReference type="Proteomes" id="UP000199354"/>
    </source>
</evidence>
<dbReference type="InterPro" id="IPR001646">
    <property type="entry name" value="5peptide_repeat"/>
</dbReference>
<dbReference type="PANTHER" id="PTHR42999:SF1">
    <property type="entry name" value="PENTAPEPTIDE REPEAT-CONTAINING PROTEIN"/>
    <property type="match status" value="1"/>
</dbReference>
<dbReference type="EMBL" id="FMVF01000011">
    <property type="protein sequence ID" value="SCY79568.1"/>
    <property type="molecule type" value="Genomic_DNA"/>
</dbReference>
<dbReference type="InterPro" id="IPR052949">
    <property type="entry name" value="PA_immunity-related"/>
</dbReference>
<dbReference type="SUPFAM" id="SSF141571">
    <property type="entry name" value="Pentapeptide repeat-like"/>
    <property type="match status" value="1"/>
</dbReference>
<dbReference type="STRING" id="490189.SAMN02927903_02396"/>
<dbReference type="PANTHER" id="PTHR42999">
    <property type="entry name" value="ANTIBIOTIC RESISTANCE PROTEIN MCBG"/>
    <property type="match status" value="1"/>
</dbReference>
<organism evidence="1 2">
    <name type="scientific">Flavobacterium caeni</name>
    <dbReference type="NCBI Taxonomy" id="490189"/>
    <lineage>
        <taxon>Bacteria</taxon>
        <taxon>Pseudomonadati</taxon>
        <taxon>Bacteroidota</taxon>
        <taxon>Flavobacteriia</taxon>
        <taxon>Flavobacteriales</taxon>
        <taxon>Flavobacteriaceae</taxon>
        <taxon>Flavobacterium</taxon>
    </lineage>
</organism>
<reference evidence="1 2" key="1">
    <citation type="submission" date="2016-10" db="EMBL/GenBank/DDBJ databases">
        <authorList>
            <person name="de Groot N.N."/>
        </authorList>
    </citation>
    <scope>NUCLEOTIDE SEQUENCE [LARGE SCALE GENOMIC DNA]</scope>
    <source>
        <strain evidence="1 2">CGMCC 1.7031</strain>
    </source>
</reference>
<dbReference type="Pfam" id="PF13599">
    <property type="entry name" value="Pentapeptide_4"/>
    <property type="match status" value="1"/>
</dbReference>
<protein>
    <submittedName>
        <fullName evidence="1">Uncharacterized protein YjbI, contains pentapeptide repeats</fullName>
    </submittedName>
</protein>